<feature type="region of interest" description="Disordered" evidence="1">
    <location>
        <begin position="1"/>
        <end position="20"/>
    </location>
</feature>
<sequence length="243" mass="26437">MSQIAGHQKAMKNDDSDYGKPIVQVEAIERGREKDTGYTVPNKEKEPEQHFHEGETIKTSYTVEEDTPSLYQRLKSRLLVAEYQVRSMVADYTKRAPEKTNPGNDKKELKGKGKSGHKSSDGSDKLFSSKGTFGSETTEDQKVRAGEEMGTGYETSSDEGGSSVPSSATGDTAAPAPTQPEALFKPAKAKDDSDITLEELRASKLNQNSSAEDVKAPGILTRMKEEVDAITDTVTEELGLKGK</sequence>
<reference evidence="2 3" key="1">
    <citation type="submission" date="2024-09" db="EMBL/GenBank/DDBJ databases">
        <title>Chromosome-scale assembly of Riccia sorocarpa.</title>
        <authorList>
            <person name="Paukszto L."/>
        </authorList>
    </citation>
    <scope>NUCLEOTIDE SEQUENCE [LARGE SCALE GENOMIC DNA]</scope>
    <source>
        <strain evidence="2">LP-2024</strain>
        <tissue evidence="2">Aerial parts of the thallus</tissue>
    </source>
</reference>
<protein>
    <submittedName>
        <fullName evidence="2">Uncharacterized protein</fullName>
    </submittedName>
</protein>
<comment type="caution">
    <text evidence="2">The sequence shown here is derived from an EMBL/GenBank/DDBJ whole genome shotgun (WGS) entry which is preliminary data.</text>
</comment>
<dbReference type="AlphaFoldDB" id="A0ABD3IIH4"/>
<proteinExistence type="predicted"/>
<accession>A0ABD3IIH4</accession>
<keyword evidence="3" id="KW-1185">Reference proteome</keyword>
<evidence type="ECO:0000256" key="1">
    <source>
        <dbReference type="SAM" id="MobiDB-lite"/>
    </source>
</evidence>
<feature type="compositionally biased region" description="Basic and acidic residues" evidence="1">
    <location>
        <begin position="27"/>
        <end position="56"/>
    </location>
</feature>
<organism evidence="2 3">
    <name type="scientific">Riccia sorocarpa</name>
    <dbReference type="NCBI Taxonomy" id="122646"/>
    <lineage>
        <taxon>Eukaryota</taxon>
        <taxon>Viridiplantae</taxon>
        <taxon>Streptophyta</taxon>
        <taxon>Embryophyta</taxon>
        <taxon>Marchantiophyta</taxon>
        <taxon>Marchantiopsida</taxon>
        <taxon>Marchantiidae</taxon>
        <taxon>Marchantiales</taxon>
        <taxon>Ricciaceae</taxon>
        <taxon>Riccia</taxon>
    </lineage>
</organism>
<gene>
    <name evidence="2" type="ORF">R1sor_020242</name>
</gene>
<evidence type="ECO:0000313" key="2">
    <source>
        <dbReference type="EMBL" id="KAL3702220.1"/>
    </source>
</evidence>
<feature type="region of interest" description="Disordered" evidence="1">
    <location>
        <begin position="90"/>
        <end position="194"/>
    </location>
</feature>
<dbReference type="Proteomes" id="UP001633002">
    <property type="component" value="Unassembled WGS sequence"/>
</dbReference>
<feature type="compositionally biased region" description="Basic and acidic residues" evidence="1">
    <location>
        <begin position="92"/>
        <end position="111"/>
    </location>
</feature>
<dbReference type="EMBL" id="JBJQOH010000001">
    <property type="protein sequence ID" value="KAL3702220.1"/>
    <property type="molecule type" value="Genomic_DNA"/>
</dbReference>
<feature type="compositionally biased region" description="Low complexity" evidence="1">
    <location>
        <begin position="158"/>
        <end position="167"/>
    </location>
</feature>
<name>A0ABD3IIH4_9MARC</name>
<feature type="region of interest" description="Disordered" evidence="1">
    <location>
        <begin position="26"/>
        <end position="68"/>
    </location>
</feature>
<evidence type="ECO:0000313" key="3">
    <source>
        <dbReference type="Proteomes" id="UP001633002"/>
    </source>
</evidence>